<dbReference type="GO" id="GO:0000776">
    <property type="term" value="C:kinetochore"/>
    <property type="evidence" value="ECO:0007669"/>
    <property type="project" value="InterPro"/>
</dbReference>
<dbReference type="GO" id="GO:0034501">
    <property type="term" value="P:protein localization to kinetochore"/>
    <property type="evidence" value="ECO:0007669"/>
    <property type="project" value="InterPro"/>
</dbReference>
<dbReference type="Pfam" id="PF20882">
    <property type="entry name" value="Sos7"/>
    <property type="match status" value="1"/>
</dbReference>
<accession>A0A6G1GSL2</accession>
<evidence type="ECO:0000313" key="5">
    <source>
        <dbReference type="Proteomes" id="UP000800041"/>
    </source>
</evidence>
<keyword evidence="5" id="KW-1185">Reference proteome</keyword>
<dbReference type="PANTHER" id="PTHR37329">
    <property type="entry name" value="KINETOCHORE PROTEIN SOS7"/>
    <property type="match status" value="1"/>
</dbReference>
<evidence type="ECO:0000313" key="4">
    <source>
        <dbReference type="EMBL" id="KAF1983767.1"/>
    </source>
</evidence>
<gene>
    <name evidence="4" type="ORF">K402DRAFT_396244</name>
</gene>
<keyword evidence="1" id="KW-0175">Coiled coil</keyword>
<evidence type="ECO:0000256" key="1">
    <source>
        <dbReference type="SAM" id="Coils"/>
    </source>
</evidence>
<protein>
    <recommendedName>
        <fullName evidence="3">Kinetochore protein Sos7 coiled-coil domain-containing protein</fullName>
    </recommendedName>
</protein>
<reference evidence="4" key="1">
    <citation type="journal article" date="2020" name="Stud. Mycol.">
        <title>101 Dothideomycetes genomes: a test case for predicting lifestyles and emergence of pathogens.</title>
        <authorList>
            <person name="Haridas S."/>
            <person name="Albert R."/>
            <person name="Binder M."/>
            <person name="Bloem J."/>
            <person name="Labutti K."/>
            <person name="Salamov A."/>
            <person name="Andreopoulos B."/>
            <person name="Baker S."/>
            <person name="Barry K."/>
            <person name="Bills G."/>
            <person name="Bluhm B."/>
            <person name="Cannon C."/>
            <person name="Castanera R."/>
            <person name="Culley D."/>
            <person name="Daum C."/>
            <person name="Ezra D."/>
            <person name="Gonzalez J."/>
            <person name="Henrissat B."/>
            <person name="Kuo A."/>
            <person name="Liang C."/>
            <person name="Lipzen A."/>
            <person name="Lutzoni F."/>
            <person name="Magnuson J."/>
            <person name="Mondo S."/>
            <person name="Nolan M."/>
            <person name="Ohm R."/>
            <person name="Pangilinan J."/>
            <person name="Park H.-J."/>
            <person name="Ramirez L."/>
            <person name="Alfaro M."/>
            <person name="Sun H."/>
            <person name="Tritt A."/>
            <person name="Yoshinaga Y."/>
            <person name="Zwiers L.-H."/>
            <person name="Turgeon B."/>
            <person name="Goodwin S."/>
            <person name="Spatafora J."/>
            <person name="Crous P."/>
            <person name="Grigoriev I."/>
        </authorList>
    </citation>
    <scope>NUCLEOTIDE SEQUENCE</scope>
    <source>
        <strain evidence="4">CBS 113979</strain>
    </source>
</reference>
<dbReference type="PANTHER" id="PTHR37329:SF1">
    <property type="entry name" value="KINETOCHORE PROTEIN SOS7"/>
    <property type="match status" value="1"/>
</dbReference>
<name>A0A6G1GSL2_9PEZI</name>
<feature type="domain" description="Kinetochore protein Sos7 coiled-coil" evidence="3">
    <location>
        <begin position="65"/>
        <end position="139"/>
    </location>
</feature>
<sequence length="277" mass="30770">MNAEAALQSLEELQGSQELSIIKLRETIGGDESQKDGKRSSDVSADAYDTATPASLEADLTHYKEHFKKLRLSYIEQVTKEKFLRSITSDNPVFIEHADNALLEARLVDQKAALQAQKVEVAEMIEELERRGRELSNRYEIIELQKAELSSLPASIDDLSSQISTLKQSHPSPTPHQPPHLSLPLPETVSLLSDRNSTISALDAELAALQAQLPGKRRDVEKLEAELKPLELQKLGTVAAAKEARRRREEGGGIDELEARGRWYKASEEGLRGMLEA</sequence>
<dbReference type="EMBL" id="ML977172">
    <property type="protein sequence ID" value="KAF1983767.1"/>
    <property type="molecule type" value="Genomic_DNA"/>
</dbReference>
<dbReference type="AlphaFoldDB" id="A0A6G1GSL2"/>
<organism evidence="4 5">
    <name type="scientific">Aulographum hederae CBS 113979</name>
    <dbReference type="NCBI Taxonomy" id="1176131"/>
    <lineage>
        <taxon>Eukaryota</taxon>
        <taxon>Fungi</taxon>
        <taxon>Dikarya</taxon>
        <taxon>Ascomycota</taxon>
        <taxon>Pezizomycotina</taxon>
        <taxon>Dothideomycetes</taxon>
        <taxon>Pleosporomycetidae</taxon>
        <taxon>Aulographales</taxon>
        <taxon>Aulographaceae</taxon>
    </lineage>
</organism>
<dbReference type="GO" id="GO:0051315">
    <property type="term" value="P:attachment of mitotic spindle microtubules to kinetochore"/>
    <property type="evidence" value="ECO:0007669"/>
    <property type="project" value="TreeGrafter"/>
</dbReference>
<evidence type="ECO:0000259" key="3">
    <source>
        <dbReference type="Pfam" id="PF20882"/>
    </source>
</evidence>
<proteinExistence type="predicted"/>
<feature type="coiled-coil region" evidence="1">
    <location>
        <begin position="107"/>
        <end position="145"/>
    </location>
</feature>
<dbReference type="InterPro" id="IPR037475">
    <property type="entry name" value="Sos7"/>
</dbReference>
<dbReference type="Proteomes" id="UP000800041">
    <property type="component" value="Unassembled WGS sequence"/>
</dbReference>
<dbReference type="OrthoDB" id="18959at2759"/>
<feature type="region of interest" description="Disordered" evidence="2">
    <location>
        <begin position="162"/>
        <end position="183"/>
    </location>
</feature>
<dbReference type="InterPro" id="IPR048781">
    <property type="entry name" value="Sos7_CC"/>
</dbReference>
<evidence type="ECO:0000256" key="2">
    <source>
        <dbReference type="SAM" id="MobiDB-lite"/>
    </source>
</evidence>